<reference evidence="4 5" key="1">
    <citation type="journal article" date="2013" name="Antonie Van Leeuwenhoek">
        <title>Dongia rigui sp. nov., isolated from freshwater of a large wetland in Korea.</title>
        <authorList>
            <person name="Baik K.S."/>
            <person name="Hwang Y.M."/>
            <person name="Choi J.S."/>
            <person name="Kwon J."/>
            <person name="Seong C.N."/>
        </authorList>
    </citation>
    <scope>NUCLEOTIDE SEQUENCE [LARGE SCALE GENOMIC DNA]</scope>
    <source>
        <strain evidence="4 5">04SU4-P</strain>
    </source>
</reference>
<comment type="caution">
    <text evidence="4">The sequence shown here is derived from an EMBL/GenBank/DDBJ whole genome shotgun (WGS) entry which is preliminary data.</text>
</comment>
<evidence type="ECO:0000313" key="5">
    <source>
        <dbReference type="Proteomes" id="UP001271769"/>
    </source>
</evidence>
<sequence>MTNFSTARPNVQNVQDGVQRAVHDAGDVLRDKAAQASEALKEGTERVQAEAGAMARKAGERVSERPLTTLAATLAVGAIAGYLIGRR</sequence>
<feature type="compositionally biased region" description="Basic and acidic residues" evidence="1">
    <location>
        <begin position="39"/>
        <end position="48"/>
    </location>
</feature>
<feature type="region of interest" description="Disordered" evidence="1">
    <location>
        <begin position="39"/>
        <end position="61"/>
    </location>
</feature>
<feature type="domain" description="DUF883" evidence="3">
    <location>
        <begin position="60"/>
        <end position="87"/>
    </location>
</feature>
<dbReference type="Proteomes" id="UP001271769">
    <property type="component" value="Unassembled WGS sequence"/>
</dbReference>
<proteinExistence type="predicted"/>
<evidence type="ECO:0000259" key="3">
    <source>
        <dbReference type="Pfam" id="PF19029"/>
    </source>
</evidence>
<name>A0ABU5E3U0_9PROT</name>
<keyword evidence="2" id="KW-0812">Transmembrane</keyword>
<protein>
    <recommendedName>
        <fullName evidence="3">DUF883 domain-containing protein</fullName>
    </recommendedName>
</protein>
<dbReference type="EMBL" id="JAXCLX010000003">
    <property type="protein sequence ID" value="MDY0873481.1"/>
    <property type="molecule type" value="Genomic_DNA"/>
</dbReference>
<gene>
    <name evidence="4" type="ORF">SMD31_16195</name>
</gene>
<dbReference type="Pfam" id="PF19029">
    <property type="entry name" value="DUF883_C"/>
    <property type="match status" value="1"/>
</dbReference>
<evidence type="ECO:0000256" key="1">
    <source>
        <dbReference type="SAM" id="MobiDB-lite"/>
    </source>
</evidence>
<accession>A0ABU5E3U0</accession>
<keyword evidence="5" id="KW-1185">Reference proteome</keyword>
<dbReference type="InterPro" id="IPR043605">
    <property type="entry name" value="DUF883_C"/>
</dbReference>
<feature type="transmembrane region" description="Helical" evidence="2">
    <location>
        <begin position="67"/>
        <end position="85"/>
    </location>
</feature>
<dbReference type="RefSeq" id="WP_320501955.1">
    <property type="nucleotide sequence ID" value="NZ_JAXCLX010000003.1"/>
</dbReference>
<evidence type="ECO:0000256" key="2">
    <source>
        <dbReference type="SAM" id="Phobius"/>
    </source>
</evidence>
<keyword evidence="2" id="KW-1133">Transmembrane helix</keyword>
<organism evidence="4 5">
    <name type="scientific">Dongia rigui</name>
    <dbReference type="NCBI Taxonomy" id="940149"/>
    <lineage>
        <taxon>Bacteria</taxon>
        <taxon>Pseudomonadati</taxon>
        <taxon>Pseudomonadota</taxon>
        <taxon>Alphaproteobacteria</taxon>
        <taxon>Rhodospirillales</taxon>
        <taxon>Dongiaceae</taxon>
        <taxon>Dongia</taxon>
    </lineage>
</organism>
<evidence type="ECO:0000313" key="4">
    <source>
        <dbReference type="EMBL" id="MDY0873481.1"/>
    </source>
</evidence>
<keyword evidence="2" id="KW-0472">Membrane</keyword>